<feature type="DNA-binding region" description="H-T-H motif" evidence="2">
    <location>
        <begin position="30"/>
        <end position="49"/>
    </location>
</feature>
<dbReference type="PANTHER" id="PTHR30055">
    <property type="entry name" value="HTH-TYPE TRANSCRIPTIONAL REGULATOR RUTR"/>
    <property type="match status" value="1"/>
</dbReference>
<organism evidence="4 5">
    <name type="scientific">Pontivivens insulae</name>
    <dbReference type="NCBI Taxonomy" id="1639689"/>
    <lineage>
        <taxon>Bacteria</taxon>
        <taxon>Pseudomonadati</taxon>
        <taxon>Pseudomonadota</taxon>
        <taxon>Alphaproteobacteria</taxon>
        <taxon>Rhodobacterales</taxon>
        <taxon>Paracoccaceae</taxon>
        <taxon>Pontivivens</taxon>
    </lineage>
</organism>
<accession>A0A2R8AB24</accession>
<dbReference type="EMBL" id="OMKW01000002">
    <property type="protein sequence ID" value="SPF29250.1"/>
    <property type="molecule type" value="Genomic_DNA"/>
</dbReference>
<evidence type="ECO:0000259" key="3">
    <source>
        <dbReference type="PROSITE" id="PS50977"/>
    </source>
</evidence>
<sequence>MSSPALDTRSRILDAACRALGSGEAAPEIRMADIAKAAGVSRQALYLHFKNRADLLIATVRHVDIAADTDAVLAESRGATGPRRLSAWIAAWGGYIETVYPYAKALMAMYDDDPDAAAAWDDRMHAMREGCAAAVEALVRADRLTPDLTPDLATDLLFALLSIRMWEVLTKEQGWPIERYIAEMTKLAHARLVVAAAPV</sequence>
<dbReference type="SUPFAM" id="SSF46689">
    <property type="entry name" value="Homeodomain-like"/>
    <property type="match status" value="1"/>
</dbReference>
<evidence type="ECO:0000256" key="2">
    <source>
        <dbReference type="PROSITE-ProRule" id="PRU00335"/>
    </source>
</evidence>
<name>A0A2R8AB24_9RHOB</name>
<dbReference type="Pfam" id="PF00440">
    <property type="entry name" value="TetR_N"/>
    <property type="match status" value="1"/>
</dbReference>
<dbReference type="PROSITE" id="PS50977">
    <property type="entry name" value="HTH_TETR_2"/>
    <property type="match status" value="1"/>
</dbReference>
<dbReference type="InterPro" id="IPR009057">
    <property type="entry name" value="Homeodomain-like_sf"/>
</dbReference>
<feature type="domain" description="HTH tetR-type" evidence="3">
    <location>
        <begin position="6"/>
        <end position="67"/>
    </location>
</feature>
<gene>
    <name evidence="4" type="primary">betI_2</name>
    <name evidence="4" type="ORF">POI8812_01557</name>
</gene>
<dbReference type="InterPro" id="IPR050109">
    <property type="entry name" value="HTH-type_TetR-like_transc_reg"/>
</dbReference>
<dbReference type="GO" id="GO:0000976">
    <property type="term" value="F:transcription cis-regulatory region binding"/>
    <property type="evidence" value="ECO:0007669"/>
    <property type="project" value="TreeGrafter"/>
</dbReference>
<evidence type="ECO:0000313" key="5">
    <source>
        <dbReference type="Proteomes" id="UP000244932"/>
    </source>
</evidence>
<dbReference type="GO" id="GO:0003700">
    <property type="term" value="F:DNA-binding transcription factor activity"/>
    <property type="evidence" value="ECO:0007669"/>
    <property type="project" value="TreeGrafter"/>
</dbReference>
<dbReference type="OrthoDB" id="9805134at2"/>
<keyword evidence="5" id="KW-1185">Reference proteome</keyword>
<dbReference type="RefSeq" id="WP_108781964.1">
    <property type="nucleotide sequence ID" value="NZ_OMKW01000002.1"/>
</dbReference>
<proteinExistence type="predicted"/>
<dbReference type="InterPro" id="IPR036271">
    <property type="entry name" value="Tet_transcr_reg_TetR-rel_C_sf"/>
</dbReference>
<evidence type="ECO:0000313" key="4">
    <source>
        <dbReference type="EMBL" id="SPF29250.1"/>
    </source>
</evidence>
<protein>
    <submittedName>
        <fullName evidence="4">HTH-type transcriptional regulator BetI</fullName>
    </submittedName>
</protein>
<reference evidence="4 5" key="1">
    <citation type="submission" date="2018-03" db="EMBL/GenBank/DDBJ databases">
        <authorList>
            <person name="Keele B.F."/>
        </authorList>
    </citation>
    <scope>NUCLEOTIDE SEQUENCE [LARGE SCALE GENOMIC DNA]</scope>
    <source>
        <strain evidence="4 5">CeCT 8812</strain>
    </source>
</reference>
<dbReference type="Proteomes" id="UP000244932">
    <property type="component" value="Unassembled WGS sequence"/>
</dbReference>
<keyword evidence="1 2" id="KW-0238">DNA-binding</keyword>
<evidence type="ECO:0000256" key="1">
    <source>
        <dbReference type="ARBA" id="ARBA00023125"/>
    </source>
</evidence>
<dbReference type="InterPro" id="IPR001647">
    <property type="entry name" value="HTH_TetR"/>
</dbReference>
<dbReference type="PANTHER" id="PTHR30055:SF209">
    <property type="entry name" value="POSSIBLE TRANSCRIPTIONAL REGULATORY PROTEIN (PROBABLY TETR-FAMILY)"/>
    <property type="match status" value="1"/>
</dbReference>
<dbReference type="Gene3D" id="1.10.357.10">
    <property type="entry name" value="Tetracycline Repressor, domain 2"/>
    <property type="match status" value="1"/>
</dbReference>
<dbReference type="AlphaFoldDB" id="A0A2R8AB24"/>
<dbReference type="SUPFAM" id="SSF48498">
    <property type="entry name" value="Tetracyclin repressor-like, C-terminal domain"/>
    <property type="match status" value="1"/>
</dbReference>